<dbReference type="EC" id="2.3.2.27" evidence="5 18"/>
<evidence type="ECO:0000313" key="21">
    <source>
        <dbReference type="Ensembl" id="ENSDCDP00010035795.1"/>
    </source>
</evidence>
<dbReference type="AlphaFoldDB" id="A0AAY4CRD1"/>
<dbReference type="GO" id="GO:0000781">
    <property type="term" value="C:chromosome, telomeric region"/>
    <property type="evidence" value="ECO:0007669"/>
    <property type="project" value="UniProtKB-SubCell"/>
</dbReference>
<reference evidence="21 22" key="1">
    <citation type="submission" date="2020-06" db="EMBL/GenBank/DDBJ databases">
        <authorList>
            <consortium name="Wellcome Sanger Institute Data Sharing"/>
        </authorList>
    </citation>
    <scope>NUCLEOTIDE SEQUENCE [LARGE SCALE GENOMIC DNA]</scope>
</reference>
<evidence type="ECO:0000256" key="3">
    <source>
        <dbReference type="ARBA" id="ARBA00004574"/>
    </source>
</evidence>
<dbReference type="CDD" id="cd16493">
    <property type="entry name" value="RING-CH-C4HC3_NSE1"/>
    <property type="match status" value="1"/>
</dbReference>
<dbReference type="FunFam" id="1.10.10.10:FF:000270">
    <property type="entry name" value="Non-structural maintenance of chromosomes element 1 homolog"/>
    <property type="match status" value="1"/>
</dbReference>
<protein>
    <recommendedName>
        <fullName evidence="6 18">Non-structural maintenance of chromosomes element 1 homolog</fullName>
        <ecNumber evidence="5 18">2.3.2.27</ecNumber>
    </recommendedName>
</protein>
<evidence type="ECO:0000256" key="14">
    <source>
        <dbReference type="ARBA" id="ARBA00022895"/>
    </source>
</evidence>
<comment type="similarity">
    <text evidence="4 18">Belongs to the NSE1 family.</text>
</comment>
<comment type="subcellular location">
    <subcellularLocation>
        <location evidence="3">Chromosome</location>
        <location evidence="3">Telomere</location>
    </subcellularLocation>
    <subcellularLocation>
        <location evidence="2 18">Nucleus</location>
    </subcellularLocation>
</comment>
<keyword evidence="12 18" id="KW-0833">Ubl conjugation pathway</keyword>
<reference evidence="21" key="2">
    <citation type="submission" date="2025-08" db="UniProtKB">
        <authorList>
            <consortium name="Ensembl"/>
        </authorList>
    </citation>
    <scope>IDENTIFICATION</scope>
</reference>
<evidence type="ECO:0000259" key="20">
    <source>
        <dbReference type="Pfam" id="PF08746"/>
    </source>
</evidence>
<dbReference type="Pfam" id="PF08746">
    <property type="entry name" value="zf-RING-like"/>
    <property type="match status" value="1"/>
</dbReference>
<keyword evidence="8 18" id="KW-0808">Transferase</keyword>
<feature type="domain" description="Non-structural maintenance of chromosomes element 1 RING C4HC3-type" evidence="20">
    <location>
        <begin position="184"/>
        <end position="226"/>
    </location>
</feature>
<evidence type="ECO:0000256" key="19">
    <source>
        <dbReference type="SAM" id="MobiDB-lite"/>
    </source>
</evidence>
<dbReference type="GO" id="GO:0005634">
    <property type="term" value="C:nucleus"/>
    <property type="evidence" value="ECO:0007669"/>
    <property type="project" value="UniProtKB-SubCell"/>
</dbReference>
<dbReference type="GO" id="GO:0000724">
    <property type="term" value="P:double-strand break repair via homologous recombination"/>
    <property type="evidence" value="ECO:0007669"/>
    <property type="project" value="TreeGrafter"/>
</dbReference>
<evidence type="ECO:0000256" key="9">
    <source>
        <dbReference type="ARBA" id="ARBA00022723"/>
    </source>
</evidence>
<dbReference type="InterPro" id="IPR011513">
    <property type="entry name" value="Nse1"/>
</dbReference>
<organism evidence="21 22">
    <name type="scientific">Denticeps clupeoides</name>
    <name type="common">denticle herring</name>
    <dbReference type="NCBI Taxonomy" id="299321"/>
    <lineage>
        <taxon>Eukaryota</taxon>
        <taxon>Metazoa</taxon>
        <taxon>Chordata</taxon>
        <taxon>Craniata</taxon>
        <taxon>Vertebrata</taxon>
        <taxon>Euteleostomi</taxon>
        <taxon>Actinopterygii</taxon>
        <taxon>Neopterygii</taxon>
        <taxon>Teleostei</taxon>
        <taxon>Clupei</taxon>
        <taxon>Clupeiformes</taxon>
        <taxon>Denticipitoidei</taxon>
        <taxon>Denticipitidae</taxon>
        <taxon>Denticeps</taxon>
    </lineage>
</organism>
<keyword evidence="7" id="KW-0158">Chromosome</keyword>
<name>A0AAY4CRD1_9TELE</name>
<dbReference type="GeneID" id="114794749"/>
<dbReference type="GeneTree" id="ENSGT00390000009084"/>
<keyword evidence="11 18" id="KW-0863">Zinc-finger</keyword>
<dbReference type="PANTHER" id="PTHR20973">
    <property type="entry name" value="NON-SMC ELEMENT 1-RELATED"/>
    <property type="match status" value="1"/>
</dbReference>
<keyword evidence="13 18" id="KW-0862">Zinc</keyword>
<comment type="function">
    <text evidence="18">RING-type zinc finger-containing E3 ubiquitin ligase that assembles with melanoma antigen protein (MAGE) to catalyze the direct transfer of ubiquitin from E2 ubiquitin-conjugating enzyme to a specific substrate. Involved in maintenance of genome integrity, DNA damage response and DNA repair.</text>
</comment>
<dbReference type="Ensembl" id="ENSDCDT00010044929.1">
    <property type="protein sequence ID" value="ENSDCDP00010035795.1"/>
    <property type="gene ID" value="ENSDCDG00010023363.1"/>
</dbReference>
<dbReference type="Pfam" id="PF07574">
    <property type="entry name" value="SMC_Nse1"/>
    <property type="match status" value="1"/>
</dbReference>
<keyword evidence="14" id="KW-0779">Telomere</keyword>
<dbReference type="Gene3D" id="1.10.10.10">
    <property type="entry name" value="Winged helix-like DNA-binding domain superfamily/Winged helix DNA-binding domain"/>
    <property type="match status" value="1"/>
</dbReference>
<evidence type="ECO:0000256" key="1">
    <source>
        <dbReference type="ARBA" id="ARBA00000900"/>
    </source>
</evidence>
<accession>A0AAY4CRD1</accession>
<dbReference type="RefSeq" id="XP_028843342.1">
    <property type="nucleotide sequence ID" value="XM_028987509.1"/>
</dbReference>
<dbReference type="Gene3D" id="3.30.40.10">
    <property type="entry name" value="Zinc/RING finger domain, C3HC4 (zinc finger)"/>
    <property type="match status" value="1"/>
</dbReference>
<dbReference type="GO" id="GO:0030915">
    <property type="term" value="C:Smc5-Smc6 complex"/>
    <property type="evidence" value="ECO:0007669"/>
    <property type="project" value="UniProtKB-UniRule"/>
</dbReference>
<keyword evidence="9 18" id="KW-0479">Metal-binding</keyword>
<keyword evidence="16 18" id="KW-0234">DNA repair</keyword>
<comment type="catalytic activity">
    <reaction evidence="1 18">
        <text>S-ubiquitinyl-[E2 ubiquitin-conjugating enzyme]-L-cysteine + [acceptor protein]-L-lysine = [E2 ubiquitin-conjugating enzyme]-L-cysteine + N(6)-ubiquitinyl-[acceptor protein]-L-lysine.</text>
        <dbReference type="EC" id="2.3.2.27"/>
    </reaction>
</comment>
<gene>
    <name evidence="21" type="primary">NSMCE1</name>
</gene>
<evidence type="ECO:0000256" key="7">
    <source>
        <dbReference type="ARBA" id="ARBA00022454"/>
    </source>
</evidence>
<evidence type="ECO:0000256" key="15">
    <source>
        <dbReference type="ARBA" id="ARBA00023172"/>
    </source>
</evidence>
<evidence type="ECO:0000256" key="4">
    <source>
        <dbReference type="ARBA" id="ARBA00010258"/>
    </source>
</evidence>
<reference evidence="21" key="3">
    <citation type="submission" date="2025-09" db="UniProtKB">
        <authorList>
            <consortium name="Ensembl"/>
        </authorList>
    </citation>
    <scope>IDENTIFICATION</scope>
</reference>
<dbReference type="InterPro" id="IPR036388">
    <property type="entry name" value="WH-like_DNA-bd_sf"/>
</dbReference>
<keyword evidence="10 18" id="KW-0227">DNA damage</keyword>
<evidence type="ECO:0000256" key="6">
    <source>
        <dbReference type="ARBA" id="ARBA00019422"/>
    </source>
</evidence>
<dbReference type="Gene3D" id="3.90.1150.220">
    <property type="match status" value="1"/>
</dbReference>
<evidence type="ECO:0000256" key="13">
    <source>
        <dbReference type="ARBA" id="ARBA00022833"/>
    </source>
</evidence>
<evidence type="ECO:0000256" key="18">
    <source>
        <dbReference type="RuleBase" id="RU368018"/>
    </source>
</evidence>
<evidence type="ECO:0000256" key="17">
    <source>
        <dbReference type="ARBA" id="ARBA00023242"/>
    </source>
</evidence>
<keyword evidence="15 18" id="KW-0233">DNA recombination</keyword>
<evidence type="ECO:0000313" key="22">
    <source>
        <dbReference type="Proteomes" id="UP000694580"/>
    </source>
</evidence>
<evidence type="ECO:0000256" key="10">
    <source>
        <dbReference type="ARBA" id="ARBA00022763"/>
    </source>
</evidence>
<keyword evidence="22" id="KW-1185">Reference proteome</keyword>
<comment type="subunit">
    <text evidence="18">Component of the Smc5-Smc6 complex.</text>
</comment>
<proteinExistence type="inferred from homology"/>
<evidence type="ECO:0000256" key="2">
    <source>
        <dbReference type="ARBA" id="ARBA00004123"/>
    </source>
</evidence>
<evidence type="ECO:0000256" key="5">
    <source>
        <dbReference type="ARBA" id="ARBA00012483"/>
    </source>
</evidence>
<evidence type="ECO:0000256" key="16">
    <source>
        <dbReference type="ARBA" id="ARBA00023204"/>
    </source>
</evidence>
<dbReference type="PANTHER" id="PTHR20973:SF0">
    <property type="entry name" value="NON-STRUCTURAL MAINTENANCE OF CHROMOSOMES ELEMENT 1 HOMOLOG"/>
    <property type="match status" value="1"/>
</dbReference>
<dbReference type="Proteomes" id="UP000694580">
    <property type="component" value="Chromosome 7"/>
</dbReference>
<feature type="region of interest" description="Disordered" evidence="19">
    <location>
        <begin position="235"/>
        <end position="270"/>
    </location>
</feature>
<evidence type="ECO:0000256" key="12">
    <source>
        <dbReference type="ARBA" id="ARBA00022786"/>
    </source>
</evidence>
<dbReference type="GO" id="GO:0008270">
    <property type="term" value="F:zinc ion binding"/>
    <property type="evidence" value="ECO:0007669"/>
    <property type="project" value="UniProtKB-KW"/>
</dbReference>
<dbReference type="FunFam" id="3.90.1150.220:FF:000001">
    <property type="entry name" value="Non-structural maintenance of chromosomes element 1 homolog"/>
    <property type="match status" value="1"/>
</dbReference>
<dbReference type="InterPro" id="IPR014857">
    <property type="entry name" value="Nse1_RING_C4HC3-type"/>
</dbReference>
<evidence type="ECO:0000256" key="11">
    <source>
        <dbReference type="ARBA" id="ARBA00022771"/>
    </source>
</evidence>
<evidence type="ECO:0000256" key="8">
    <source>
        <dbReference type="ARBA" id="ARBA00022679"/>
    </source>
</evidence>
<keyword evidence="17 18" id="KW-0539">Nucleus</keyword>
<dbReference type="InterPro" id="IPR013083">
    <property type="entry name" value="Znf_RING/FYVE/PHD"/>
</dbReference>
<sequence>MAQPMGDSHRRFLQAIMSLGIVDESQANALHRSCCEQHGVNYDQRSLDDFIGAINVQLQPVFIQIRTGNSEEDGFQYRALVNMAETDVTRLSSDYAENELELFRKTMDLIVESESGSASSMDILNSADTLLTRKLKKKEAELVLQKFVQDKWLNEKHGSYSLSTRCIIEMDQYLRNTYQDLKVCHVCNNIALQSQICDNPMCGIRIHIPCVARFFKGNSDPHCPECKDFWPHEIPEIQRPPSSQHQRLSENAAPSTSGRPSTSQSRRPRR</sequence>
<dbReference type="GO" id="GO:0061630">
    <property type="term" value="F:ubiquitin protein ligase activity"/>
    <property type="evidence" value="ECO:0007669"/>
    <property type="project" value="UniProtKB-UniRule"/>
</dbReference>
<feature type="compositionally biased region" description="Low complexity" evidence="19">
    <location>
        <begin position="254"/>
        <end position="270"/>
    </location>
</feature>